<comment type="caution">
    <text evidence="1">The sequence shown here is derived from an EMBL/GenBank/DDBJ whole genome shotgun (WGS) entry which is preliminary data.</text>
</comment>
<name>A0A7J7HME9_CAMSI</name>
<protein>
    <submittedName>
        <fullName evidence="1">Uncharacterized protein</fullName>
    </submittedName>
</protein>
<dbReference type="Proteomes" id="UP000593564">
    <property type="component" value="Unassembled WGS sequence"/>
</dbReference>
<proteinExistence type="predicted"/>
<accession>A0A7J7HME9</accession>
<dbReference type="AlphaFoldDB" id="A0A7J7HME9"/>
<reference evidence="2" key="1">
    <citation type="journal article" date="2020" name="Nat. Commun.">
        <title>Genome assembly of wild tea tree DASZ reveals pedigree and selection history of tea varieties.</title>
        <authorList>
            <person name="Zhang W."/>
            <person name="Zhang Y."/>
            <person name="Qiu H."/>
            <person name="Guo Y."/>
            <person name="Wan H."/>
            <person name="Zhang X."/>
            <person name="Scossa F."/>
            <person name="Alseekh S."/>
            <person name="Zhang Q."/>
            <person name="Wang P."/>
            <person name="Xu L."/>
            <person name="Schmidt M.H."/>
            <person name="Jia X."/>
            <person name="Li D."/>
            <person name="Zhu A."/>
            <person name="Guo F."/>
            <person name="Chen W."/>
            <person name="Ni D."/>
            <person name="Usadel B."/>
            <person name="Fernie A.R."/>
            <person name="Wen W."/>
        </authorList>
    </citation>
    <scope>NUCLEOTIDE SEQUENCE [LARGE SCALE GENOMIC DNA]</scope>
    <source>
        <strain evidence="2">cv. G240</strain>
    </source>
</reference>
<reference evidence="1 2" key="2">
    <citation type="submission" date="2020-07" db="EMBL/GenBank/DDBJ databases">
        <title>Genome assembly of wild tea tree DASZ reveals pedigree and selection history of tea varieties.</title>
        <authorList>
            <person name="Zhang W."/>
        </authorList>
    </citation>
    <scope>NUCLEOTIDE SEQUENCE [LARGE SCALE GENOMIC DNA]</scope>
    <source>
        <strain evidence="2">cv. G240</strain>
        <tissue evidence="1">Leaf</tissue>
    </source>
</reference>
<sequence>MDEELYESVLCACTLNKDVSNWVNGDLILVRERERHEVKWQSKIGNSASKGYLQRFRRLFPGRSFQRC</sequence>
<keyword evidence="2" id="KW-1185">Reference proteome</keyword>
<dbReference type="EMBL" id="JACBKZ010000003">
    <property type="protein sequence ID" value="KAF5953391.1"/>
    <property type="molecule type" value="Genomic_DNA"/>
</dbReference>
<gene>
    <name evidence="1" type="ORF">HYC85_006247</name>
</gene>
<evidence type="ECO:0000313" key="2">
    <source>
        <dbReference type="Proteomes" id="UP000593564"/>
    </source>
</evidence>
<evidence type="ECO:0000313" key="1">
    <source>
        <dbReference type="EMBL" id="KAF5953391.1"/>
    </source>
</evidence>
<organism evidence="1 2">
    <name type="scientific">Camellia sinensis</name>
    <name type="common">Tea plant</name>
    <name type="synonym">Thea sinensis</name>
    <dbReference type="NCBI Taxonomy" id="4442"/>
    <lineage>
        <taxon>Eukaryota</taxon>
        <taxon>Viridiplantae</taxon>
        <taxon>Streptophyta</taxon>
        <taxon>Embryophyta</taxon>
        <taxon>Tracheophyta</taxon>
        <taxon>Spermatophyta</taxon>
        <taxon>Magnoliopsida</taxon>
        <taxon>eudicotyledons</taxon>
        <taxon>Gunneridae</taxon>
        <taxon>Pentapetalae</taxon>
        <taxon>asterids</taxon>
        <taxon>Ericales</taxon>
        <taxon>Theaceae</taxon>
        <taxon>Camellia</taxon>
    </lineage>
</organism>